<gene>
    <name evidence="1" type="ORF">A3L11_10665</name>
</gene>
<organism evidence="1 2">
    <name type="scientific">Thermococcus siculi</name>
    <dbReference type="NCBI Taxonomy" id="72803"/>
    <lineage>
        <taxon>Archaea</taxon>
        <taxon>Methanobacteriati</taxon>
        <taxon>Methanobacteriota</taxon>
        <taxon>Thermococci</taxon>
        <taxon>Thermococcales</taxon>
        <taxon>Thermococcaceae</taxon>
        <taxon>Thermococcus</taxon>
    </lineage>
</organism>
<evidence type="ECO:0000313" key="2">
    <source>
        <dbReference type="Proteomes" id="UP000250125"/>
    </source>
</evidence>
<reference evidence="1 2" key="1">
    <citation type="submission" date="2016-04" db="EMBL/GenBank/DDBJ databases">
        <title>Complete genome sequence of Thermococcus siculi type strain RG-20.</title>
        <authorList>
            <person name="Oger P.M."/>
        </authorList>
    </citation>
    <scope>NUCLEOTIDE SEQUENCE [LARGE SCALE GENOMIC DNA]</scope>
    <source>
        <strain evidence="1 2">RG-20</strain>
    </source>
</reference>
<evidence type="ECO:0000313" key="1">
    <source>
        <dbReference type="EMBL" id="ASJ09670.1"/>
    </source>
</evidence>
<dbReference type="AlphaFoldDB" id="A0A2Z2N075"/>
<dbReference type="OrthoDB" id="102487at2157"/>
<dbReference type="GeneID" id="33318707"/>
<name>A0A2Z2N075_9EURY</name>
<proteinExistence type="predicted"/>
<protein>
    <submittedName>
        <fullName evidence="1">Uncharacterized protein</fullName>
    </submittedName>
</protein>
<dbReference type="KEGG" id="tsl:A3L11_10665"/>
<dbReference type="Proteomes" id="UP000250125">
    <property type="component" value="Chromosome"/>
</dbReference>
<dbReference type="EMBL" id="CP015103">
    <property type="protein sequence ID" value="ASJ09670.1"/>
    <property type="molecule type" value="Genomic_DNA"/>
</dbReference>
<sequence length="77" mass="8796">MRGLLRFFIRLPILAFRVAGLFRITNRARRNFKGELEGRGLPEDVVGFLVEEFDPGRPLRKGLGFFSGGRFDGRGRN</sequence>
<accession>A0A2Z2N075</accession>
<dbReference type="RefSeq" id="WP_088856894.1">
    <property type="nucleotide sequence ID" value="NZ_CP015103.1"/>
</dbReference>
<keyword evidence="2" id="KW-1185">Reference proteome</keyword>